<evidence type="ECO:0000256" key="6">
    <source>
        <dbReference type="RuleBase" id="RU363076"/>
    </source>
</evidence>
<comment type="similarity">
    <text evidence="2 6">Belongs to the SURF1 family.</text>
</comment>
<evidence type="ECO:0000256" key="1">
    <source>
        <dbReference type="ARBA" id="ARBA00004370"/>
    </source>
</evidence>
<gene>
    <name evidence="7" type="ORF">DFR45_102474</name>
</gene>
<feature type="transmembrane region" description="Helical" evidence="6">
    <location>
        <begin position="231"/>
        <end position="251"/>
    </location>
</feature>
<dbReference type="PANTHER" id="PTHR23427">
    <property type="entry name" value="SURFEIT LOCUS PROTEIN"/>
    <property type="match status" value="1"/>
</dbReference>
<evidence type="ECO:0000256" key="4">
    <source>
        <dbReference type="ARBA" id="ARBA00022989"/>
    </source>
</evidence>
<keyword evidence="5 6" id="KW-0472">Membrane</keyword>
<keyword evidence="8" id="KW-1185">Reference proteome</keyword>
<dbReference type="GO" id="GO:0005886">
    <property type="term" value="C:plasma membrane"/>
    <property type="evidence" value="ECO:0007669"/>
    <property type="project" value="UniProtKB-SubCell"/>
</dbReference>
<dbReference type="PANTHER" id="PTHR23427:SF2">
    <property type="entry name" value="SURFEIT LOCUS PROTEIN 1"/>
    <property type="match status" value="1"/>
</dbReference>
<dbReference type="PROSITE" id="PS50895">
    <property type="entry name" value="SURF1"/>
    <property type="match status" value="1"/>
</dbReference>
<dbReference type="EMBL" id="QPJU01000002">
    <property type="protein sequence ID" value="RCX11071.1"/>
    <property type="molecule type" value="Genomic_DNA"/>
</dbReference>
<comment type="subcellular location">
    <subcellularLocation>
        <location evidence="6">Cell membrane</location>
        <topology evidence="6">Multi-pass membrane protein</topology>
    </subcellularLocation>
    <subcellularLocation>
        <location evidence="1">Membrane</location>
    </subcellularLocation>
</comment>
<reference evidence="7 8" key="1">
    <citation type="submission" date="2018-07" db="EMBL/GenBank/DDBJ databases">
        <title>Genomic Encyclopedia of Type Strains, Phase IV (KMG-IV): sequencing the most valuable type-strain genomes for metagenomic binning, comparative biology and taxonomic classification.</title>
        <authorList>
            <person name="Goeker M."/>
        </authorList>
    </citation>
    <scope>NUCLEOTIDE SEQUENCE [LARGE SCALE GENOMIC DNA]</scope>
    <source>
        <strain evidence="7 8">DSM 100911</strain>
    </source>
</reference>
<dbReference type="InterPro" id="IPR045214">
    <property type="entry name" value="Surf1/Surf4"/>
</dbReference>
<dbReference type="Pfam" id="PF02104">
    <property type="entry name" value="SURF1"/>
    <property type="match status" value="1"/>
</dbReference>
<evidence type="ECO:0000256" key="5">
    <source>
        <dbReference type="ARBA" id="ARBA00023136"/>
    </source>
</evidence>
<dbReference type="Proteomes" id="UP000252174">
    <property type="component" value="Unassembled WGS sequence"/>
</dbReference>
<dbReference type="InterPro" id="IPR002994">
    <property type="entry name" value="Surf1/Shy1"/>
</dbReference>
<protein>
    <recommendedName>
        <fullName evidence="6">SURF1-like protein</fullName>
    </recommendedName>
</protein>
<dbReference type="AlphaFoldDB" id="A0A369APG1"/>
<evidence type="ECO:0000256" key="3">
    <source>
        <dbReference type="ARBA" id="ARBA00022692"/>
    </source>
</evidence>
<keyword evidence="4 6" id="KW-1133">Transmembrane helix</keyword>
<comment type="caution">
    <text evidence="7">The sequence shown here is derived from an EMBL/GenBank/DDBJ whole genome shotgun (WGS) entry which is preliminary data.</text>
</comment>
<name>A0A369APG1_9BURK</name>
<proteinExistence type="inferred from homology"/>
<organism evidence="7 8">
    <name type="scientific">Extensimonas vulgaris</name>
    <dbReference type="NCBI Taxonomy" id="1031594"/>
    <lineage>
        <taxon>Bacteria</taxon>
        <taxon>Pseudomonadati</taxon>
        <taxon>Pseudomonadota</taxon>
        <taxon>Betaproteobacteria</taxon>
        <taxon>Burkholderiales</taxon>
        <taxon>Comamonadaceae</taxon>
        <taxon>Extensimonas</taxon>
    </lineage>
</organism>
<feature type="transmembrane region" description="Helical" evidence="6">
    <location>
        <begin position="17"/>
        <end position="35"/>
    </location>
</feature>
<dbReference type="CDD" id="cd06662">
    <property type="entry name" value="SURF1"/>
    <property type="match status" value="1"/>
</dbReference>
<evidence type="ECO:0000256" key="2">
    <source>
        <dbReference type="ARBA" id="ARBA00007165"/>
    </source>
</evidence>
<evidence type="ECO:0000313" key="8">
    <source>
        <dbReference type="Proteomes" id="UP000252174"/>
    </source>
</evidence>
<accession>A0A369APG1</accession>
<dbReference type="RefSeq" id="WP_241659345.1">
    <property type="nucleotide sequence ID" value="NZ_QPJU01000002.1"/>
</dbReference>
<keyword evidence="3 6" id="KW-0812">Transmembrane</keyword>
<keyword evidence="6" id="KW-1003">Cell membrane</keyword>
<evidence type="ECO:0000313" key="7">
    <source>
        <dbReference type="EMBL" id="RCX11071.1"/>
    </source>
</evidence>
<sequence length="266" mass="29229">MREIVTSLPGQRLGGRFWLITLAAVCGVVLTLALGRWQLGRAAQKEALQAAMAKQAALPALDGNQLFAHLPQDAQRARAQVEPLLYRSVVLTGRWLPAHTVYLDNRQMQGRPGFFVCTPLQLEPGGAVVLVQRGWVPRNFEARTQLPPVQTPAGWVRIEGRLAPPPSSLLEFGHSAAAPGSSPIRQNLDLAAFRSETGLPLADWTVLQTGPASEGLLRDWPPVALGIEKHYGYALQWFGLSGLIALLYVWFQIVRRFLRPRTQPAA</sequence>